<organism evidence="8 9">
    <name type="scientific">Diacronema lutheri</name>
    <name type="common">Unicellular marine alga</name>
    <name type="synonym">Monochrysis lutheri</name>
    <dbReference type="NCBI Taxonomy" id="2081491"/>
    <lineage>
        <taxon>Eukaryota</taxon>
        <taxon>Haptista</taxon>
        <taxon>Haptophyta</taxon>
        <taxon>Pavlovophyceae</taxon>
        <taxon>Pavlovales</taxon>
        <taxon>Pavlovaceae</taxon>
        <taxon>Diacronema</taxon>
    </lineage>
</organism>
<feature type="transmembrane region" description="Helical" evidence="6">
    <location>
        <begin position="238"/>
        <end position="264"/>
    </location>
</feature>
<dbReference type="GO" id="GO:0008332">
    <property type="term" value="F:low voltage-gated calcium channel activity"/>
    <property type="evidence" value="ECO:0007669"/>
    <property type="project" value="TreeGrafter"/>
</dbReference>
<dbReference type="OrthoDB" id="10267833at2759"/>
<dbReference type="Gene3D" id="1.20.120.350">
    <property type="entry name" value="Voltage-gated potassium channels. Chain C"/>
    <property type="match status" value="1"/>
</dbReference>
<evidence type="ECO:0000256" key="5">
    <source>
        <dbReference type="SAM" id="MobiDB-lite"/>
    </source>
</evidence>
<evidence type="ECO:0000256" key="4">
    <source>
        <dbReference type="ARBA" id="ARBA00023136"/>
    </source>
</evidence>
<evidence type="ECO:0000313" key="9">
    <source>
        <dbReference type="Proteomes" id="UP000751190"/>
    </source>
</evidence>
<protein>
    <recommendedName>
        <fullName evidence="7">Ion transport domain-containing protein</fullName>
    </recommendedName>
</protein>
<feature type="transmembrane region" description="Helical" evidence="6">
    <location>
        <begin position="164"/>
        <end position="189"/>
    </location>
</feature>
<dbReference type="PANTHER" id="PTHR10037:SF230">
    <property type="entry name" value="CA[2+]-CHANNEL PROTEIN ALPHA[[1]] SUBUNIT T, ISOFORM F"/>
    <property type="match status" value="1"/>
</dbReference>
<dbReference type="PANTHER" id="PTHR10037">
    <property type="entry name" value="VOLTAGE-GATED CATION CHANNEL CALCIUM AND SODIUM"/>
    <property type="match status" value="1"/>
</dbReference>
<evidence type="ECO:0000256" key="1">
    <source>
        <dbReference type="ARBA" id="ARBA00004141"/>
    </source>
</evidence>
<name>A0A8J5XKS4_DIALT</name>
<comment type="subcellular location">
    <subcellularLocation>
        <location evidence="1">Membrane</location>
        <topology evidence="1">Multi-pass membrane protein</topology>
    </subcellularLocation>
</comment>
<feature type="transmembrane region" description="Helical" evidence="6">
    <location>
        <begin position="120"/>
        <end position="143"/>
    </location>
</feature>
<feature type="transmembrane region" description="Helical" evidence="6">
    <location>
        <begin position="47"/>
        <end position="66"/>
    </location>
</feature>
<dbReference type="GO" id="GO:0070509">
    <property type="term" value="P:calcium ion import"/>
    <property type="evidence" value="ECO:0007669"/>
    <property type="project" value="TreeGrafter"/>
</dbReference>
<accession>A0A8J5XKS4</accession>
<sequence length="409" mass="45020">MVAVAASSAAIYSIDEERDENDDEAEGEVIPEVLPFQTRVRYAYNTAQVQMAIAAFIFTNFVISAVEAQMRPTPGSSALAAIRGLEIFFAVVFGVELLWNIYAHWFIFFWHSAWNVFDCAIVTITFVSLSEVPLPGVSVLRLFRAFRVFRLFKRVDSLKVIIDGVAASMPGVANAFMILGILMGIWAIIGVQFFAEFAPQEFGTFLRAMFTMWQVMTMDGWASGIARPLIFDVDQSGALAVIFFVSFTFVAGIVMANVVVAILLEKYLGATADNEVRKAKAASTERAHAAEKRSTESAKALDKTRAKDRLLDNDDIIDLITETVKRKNLQGLSKDDLISLALAVWHQPSMADNVPAVLRSNMRVAPQHQSRSILLNVMQRGIASTGAPGGGRIRRESTADFAFASSRAQ</sequence>
<gene>
    <name evidence="8" type="ORF">KFE25_001968</name>
</gene>
<feature type="transmembrane region" description="Helical" evidence="6">
    <location>
        <begin position="87"/>
        <end position="108"/>
    </location>
</feature>
<dbReference type="InterPro" id="IPR005821">
    <property type="entry name" value="Ion_trans_dom"/>
</dbReference>
<evidence type="ECO:0000256" key="2">
    <source>
        <dbReference type="ARBA" id="ARBA00022692"/>
    </source>
</evidence>
<dbReference type="GO" id="GO:0086010">
    <property type="term" value="P:membrane depolarization during action potential"/>
    <property type="evidence" value="ECO:0007669"/>
    <property type="project" value="TreeGrafter"/>
</dbReference>
<dbReference type="GO" id="GO:0005248">
    <property type="term" value="F:voltage-gated sodium channel activity"/>
    <property type="evidence" value="ECO:0007669"/>
    <property type="project" value="TreeGrafter"/>
</dbReference>
<feature type="region of interest" description="Disordered" evidence="5">
    <location>
        <begin position="282"/>
        <end position="301"/>
    </location>
</feature>
<evidence type="ECO:0000256" key="6">
    <source>
        <dbReference type="SAM" id="Phobius"/>
    </source>
</evidence>
<dbReference type="Pfam" id="PF00520">
    <property type="entry name" value="Ion_trans"/>
    <property type="match status" value="1"/>
</dbReference>
<keyword evidence="2 6" id="KW-0812">Transmembrane</keyword>
<dbReference type="Gene3D" id="1.10.287.70">
    <property type="match status" value="1"/>
</dbReference>
<reference evidence="8" key="1">
    <citation type="submission" date="2021-05" db="EMBL/GenBank/DDBJ databases">
        <title>The genome of the haptophyte Pavlova lutheri (Diacronema luteri, Pavlovales) - a model for lipid biosynthesis in eukaryotic algae.</title>
        <authorList>
            <person name="Hulatt C.J."/>
            <person name="Posewitz M.C."/>
        </authorList>
    </citation>
    <scope>NUCLEOTIDE SEQUENCE</scope>
    <source>
        <strain evidence="8">NIVA-4/92</strain>
    </source>
</reference>
<evidence type="ECO:0000256" key="3">
    <source>
        <dbReference type="ARBA" id="ARBA00022989"/>
    </source>
</evidence>
<dbReference type="InterPro" id="IPR027359">
    <property type="entry name" value="Volt_channel_dom_sf"/>
</dbReference>
<keyword evidence="4 6" id="KW-0472">Membrane</keyword>
<dbReference type="Proteomes" id="UP000751190">
    <property type="component" value="Unassembled WGS sequence"/>
</dbReference>
<dbReference type="EMBL" id="JAGTXO010000008">
    <property type="protein sequence ID" value="KAG8466212.1"/>
    <property type="molecule type" value="Genomic_DNA"/>
</dbReference>
<evidence type="ECO:0000259" key="7">
    <source>
        <dbReference type="Pfam" id="PF00520"/>
    </source>
</evidence>
<dbReference type="SUPFAM" id="SSF81324">
    <property type="entry name" value="Voltage-gated potassium channels"/>
    <property type="match status" value="1"/>
</dbReference>
<comment type="caution">
    <text evidence="8">The sequence shown here is derived from an EMBL/GenBank/DDBJ whole genome shotgun (WGS) entry which is preliminary data.</text>
</comment>
<keyword evidence="9" id="KW-1185">Reference proteome</keyword>
<keyword evidence="3 6" id="KW-1133">Transmembrane helix</keyword>
<dbReference type="GO" id="GO:0001518">
    <property type="term" value="C:voltage-gated sodium channel complex"/>
    <property type="evidence" value="ECO:0007669"/>
    <property type="project" value="TreeGrafter"/>
</dbReference>
<dbReference type="InterPro" id="IPR043203">
    <property type="entry name" value="VGCC_Ca_Na"/>
</dbReference>
<feature type="domain" description="Ion transport" evidence="7">
    <location>
        <begin position="50"/>
        <end position="268"/>
    </location>
</feature>
<evidence type="ECO:0000313" key="8">
    <source>
        <dbReference type="EMBL" id="KAG8466212.1"/>
    </source>
</evidence>
<dbReference type="AlphaFoldDB" id="A0A8J5XKS4"/>
<proteinExistence type="predicted"/>